<dbReference type="InterPro" id="IPR001163">
    <property type="entry name" value="Sm_dom_euk/arc"/>
</dbReference>
<dbReference type="SUPFAM" id="SSF50182">
    <property type="entry name" value="Sm-like ribonucleoproteins"/>
    <property type="match status" value="1"/>
</dbReference>
<evidence type="ECO:0000313" key="3">
    <source>
        <dbReference type="Proteomes" id="UP000018208"/>
    </source>
</evidence>
<name>A0A9P8LNZ6_9EUKA</name>
<dbReference type="GeneID" id="94299754"/>
<evidence type="ECO:0000259" key="1">
    <source>
        <dbReference type="Pfam" id="PF01423"/>
    </source>
</evidence>
<feature type="domain" description="Sm" evidence="1">
    <location>
        <begin position="3"/>
        <end position="38"/>
    </location>
</feature>
<gene>
    <name evidence="2" type="ORF">SS50377_25731</name>
</gene>
<reference evidence="2 3" key="1">
    <citation type="journal article" date="2014" name="PLoS Genet.">
        <title>The Genome of Spironucleus salmonicida Highlights a Fish Pathogen Adapted to Fluctuating Environments.</title>
        <authorList>
            <person name="Xu F."/>
            <person name="Jerlstrom-Hultqvist J."/>
            <person name="Einarsson E."/>
            <person name="Astvaldsson A."/>
            <person name="Svard S.G."/>
            <person name="Andersson J.O."/>
        </authorList>
    </citation>
    <scope>NUCLEOTIDE SEQUENCE [LARGE SCALE GENOMIC DNA]</scope>
    <source>
        <strain evidence="2 3">ATCC 50377</strain>
    </source>
</reference>
<proteinExistence type="predicted"/>
<comment type="caution">
    <text evidence="2">The sequence shown here is derived from an EMBL/GenBank/DDBJ whole genome shotgun (WGS) entry which is preliminary data.</text>
</comment>
<dbReference type="InterPro" id="IPR010920">
    <property type="entry name" value="LSM_dom_sf"/>
</dbReference>
<dbReference type="Pfam" id="PF01423">
    <property type="entry name" value="LSM"/>
    <property type="match status" value="1"/>
</dbReference>
<accession>A0A9P8LNZ6</accession>
<dbReference type="AlphaFoldDB" id="A0A9P8LNZ6"/>
<organism evidence="2 3">
    <name type="scientific">Spironucleus salmonicida</name>
    <dbReference type="NCBI Taxonomy" id="348837"/>
    <lineage>
        <taxon>Eukaryota</taxon>
        <taxon>Metamonada</taxon>
        <taxon>Diplomonadida</taxon>
        <taxon>Hexamitidae</taxon>
        <taxon>Hexamitinae</taxon>
        <taxon>Spironucleus</taxon>
    </lineage>
</organism>
<dbReference type="Proteomes" id="UP000018208">
    <property type="component" value="Unassembled WGS sequence"/>
</dbReference>
<protein>
    <submittedName>
        <fullName evidence="2">LSM domain-containing protein</fullName>
    </submittedName>
</protein>
<dbReference type="Gene3D" id="2.30.30.100">
    <property type="match status" value="1"/>
</dbReference>
<sequence length="63" mass="7303">MSDLNQFLNKFVAIYTKHGEYIEGQLNQFDQFNNILLVLAKSQGQSFKTLMVSFQQIDFIGIQ</sequence>
<keyword evidence="3" id="KW-1185">Reference proteome</keyword>
<dbReference type="KEGG" id="ssao:94299754"/>
<dbReference type="EMBL" id="AUWU02000006">
    <property type="protein sequence ID" value="KAH0571543.1"/>
    <property type="molecule type" value="Genomic_DNA"/>
</dbReference>
<dbReference type="RefSeq" id="XP_067762316.1">
    <property type="nucleotide sequence ID" value="XM_067909560.1"/>
</dbReference>
<evidence type="ECO:0000313" key="2">
    <source>
        <dbReference type="EMBL" id="KAH0571543.1"/>
    </source>
</evidence>